<organism evidence="3 4">
    <name type="scientific">Brachionus calyciflorus</name>
    <dbReference type="NCBI Taxonomy" id="104777"/>
    <lineage>
        <taxon>Eukaryota</taxon>
        <taxon>Metazoa</taxon>
        <taxon>Spiralia</taxon>
        <taxon>Gnathifera</taxon>
        <taxon>Rotifera</taxon>
        <taxon>Eurotatoria</taxon>
        <taxon>Monogononta</taxon>
        <taxon>Pseudotrocha</taxon>
        <taxon>Ploima</taxon>
        <taxon>Brachionidae</taxon>
        <taxon>Brachionus</taxon>
    </lineage>
</organism>
<dbReference type="AlphaFoldDB" id="A0A814T1F0"/>
<dbReference type="InterPro" id="IPR006600">
    <property type="entry name" value="HTH_CenpB_DNA-bd_dom"/>
</dbReference>
<sequence length="129" mass="14992">MDELGLKVKRNRTDLTLDIKREIIQFHKQHPKINQLHVALHFNNKYNVKIGRATISDIYASEKKLFSLGNIRDVNSKRLSSARFPLIESCLMLWISDVRARGINLSDDMLIEQAKIFGDRLGYGMEMKF</sequence>
<keyword evidence="4" id="KW-1185">Reference proteome</keyword>
<comment type="caution">
    <text evidence="3">The sequence shown here is derived from an EMBL/GenBank/DDBJ whole genome shotgun (WGS) entry which is preliminary data.</text>
</comment>
<dbReference type="Pfam" id="PF03221">
    <property type="entry name" value="HTH_Tnp_Tc5"/>
    <property type="match status" value="1"/>
</dbReference>
<gene>
    <name evidence="3" type="ORF">OXX778_LOCUS23370</name>
</gene>
<evidence type="ECO:0000313" key="4">
    <source>
        <dbReference type="Proteomes" id="UP000663879"/>
    </source>
</evidence>
<protein>
    <recommendedName>
        <fullName evidence="2">HTH CENPB-type domain-containing protein</fullName>
    </recommendedName>
</protein>
<dbReference type="SUPFAM" id="SSF46689">
    <property type="entry name" value="Homeodomain-like"/>
    <property type="match status" value="1"/>
</dbReference>
<evidence type="ECO:0000259" key="2">
    <source>
        <dbReference type="PROSITE" id="PS51253"/>
    </source>
</evidence>
<dbReference type="Proteomes" id="UP000663879">
    <property type="component" value="Unassembled WGS sequence"/>
</dbReference>
<dbReference type="OrthoDB" id="125347at2759"/>
<evidence type="ECO:0000256" key="1">
    <source>
        <dbReference type="ARBA" id="ARBA00023125"/>
    </source>
</evidence>
<dbReference type="InterPro" id="IPR009057">
    <property type="entry name" value="Homeodomain-like_sf"/>
</dbReference>
<proteinExistence type="predicted"/>
<keyword evidence="1" id="KW-0238">DNA-binding</keyword>
<dbReference type="PROSITE" id="PS51253">
    <property type="entry name" value="HTH_CENPB"/>
    <property type="match status" value="1"/>
</dbReference>
<evidence type="ECO:0000313" key="3">
    <source>
        <dbReference type="EMBL" id="CAF1153350.1"/>
    </source>
</evidence>
<name>A0A814T1F0_9BILA</name>
<reference evidence="3" key="1">
    <citation type="submission" date="2021-02" db="EMBL/GenBank/DDBJ databases">
        <authorList>
            <person name="Nowell W R."/>
        </authorList>
    </citation>
    <scope>NUCLEOTIDE SEQUENCE</scope>
    <source>
        <strain evidence="3">Ploen Becks lab</strain>
    </source>
</reference>
<accession>A0A814T1F0</accession>
<dbReference type="Gene3D" id="1.10.10.60">
    <property type="entry name" value="Homeodomain-like"/>
    <property type="match status" value="2"/>
</dbReference>
<feature type="domain" description="HTH CENPB-type" evidence="2">
    <location>
        <begin position="75"/>
        <end position="129"/>
    </location>
</feature>
<dbReference type="EMBL" id="CAJNOC010012362">
    <property type="protein sequence ID" value="CAF1153350.1"/>
    <property type="molecule type" value="Genomic_DNA"/>
</dbReference>
<dbReference type="GO" id="GO:0003677">
    <property type="term" value="F:DNA binding"/>
    <property type="evidence" value="ECO:0007669"/>
    <property type="project" value="UniProtKB-KW"/>
</dbReference>